<sequence length="107" mass="11626">MMGQDIHVRHLTGIDPTTGRPAPNLVEQCRIALDHGAAILARDGYAMQDVTRIVFMLRDTDAFSTCFPLLREAFGTGRPATTLRRVPGFTDAATLIEIELVVSSAAD</sequence>
<accession>A0A7W4FCP6</accession>
<reference evidence="1 2" key="1">
    <citation type="submission" date="2020-04" db="EMBL/GenBank/DDBJ databases">
        <title>Description of novel Gluconacetobacter.</title>
        <authorList>
            <person name="Sombolestani A."/>
        </authorList>
    </citation>
    <scope>NUCLEOTIDE SEQUENCE [LARGE SCALE GENOMIC DNA]</scope>
    <source>
        <strain evidence="1 2">LMG 7603</strain>
    </source>
</reference>
<dbReference type="InterPro" id="IPR035959">
    <property type="entry name" value="RutC-like_sf"/>
</dbReference>
<dbReference type="PANTHER" id="PTHR43857:SF1">
    <property type="entry name" value="YJGH FAMILY PROTEIN"/>
    <property type="match status" value="1"/>
</dbReference>
<dbReference type="AlphaFoldDB" id="A0A7W4FCP6"/>
<proteinExistence type="predicted"/>
<organism evidence="1 2">
    <name type="scientific">Gluconacetobacter diazotrophicus</name>
    <name type="common">Acetobacter diazotrophicus</name>
    <dbReference type="NCBI Taxonomy" id="33996"/>
    <lineage>
        <taxon>Bacteria</taxon>
        <taxon>Pseudomonadati</taxon>
        <taxon>Pseudomonadota</taxon>
        <taxon>Alphaproteobacteria</taxon>
        <taxon>Acetobacterales</taxon>
        <taxon>Acetobacteraceae</taxon>
        <taxon>Gluconacetobacter</taxon>
    </lineage>
</organism>
<evidence type="ECO:0000313" key="2">
    <source>
        <dbReference type="Proteomes" id="UP000550787"/>
    </source>
</evidence>
<dbReference type="PANTHER" id="PTHR43857">
    <property type="entry name" value="BLR7761 PROTEIN"/>
    <property type="match status" value="1"/>
</dbReference>
<dbReference type="SUPFAM" id="SSF55298">
    <property type="entry name" value="YjgF-like"/>
    <property type="match status" value="1"/>
</dbReference>
<dbReference type="EMBL" id="JABEQG010000003">
    <property type="protein sequence ID" value="MBB2155304.1"/>
    <property type="molecule type" value="Genomic_DNA"/>
</dbReference>
<evidence type="ECO:0000313" key="1">
    <source>
        <dbReference type="EMBL" id="MBB2155304.1"/>
    </source>
</evidence>
<name>A0A7W4FCP6_GLUDI</name>
<comment type="caution">
    <text evidence="1">The sequence shown here is derived from an EMBL/GenBank/DDBJ whole genome shotgun (WGS) entry which is preliminary data.</text>
</comment>
<gene>
    <name evidence="1" type="ORF">HLH33_03105</name>
</gene>
<dbReference type="RefSeq" id="WP_012554031.1">
    <property type="nucleotide sequence ID" value="NZ_JABEQG010000003.1"/>
</dbReference>
<dbReference type="Proteomes" id="UP000550787">
    <property type="component" value="Unassembled WGS sequence"/>
</dbReference>
<dbReference type="Gene3D" id="3.30.1330.40">
    <property type="entry name" value="RutC-like"/>
    <property type="match status" value="1"/>
</dbReference>
<protein>
    <submittedName>
        <fullName evidence="1">Uncharacterized protein</fullName>
    </submittedName>
</protein>